<comment type="caution">
    <text evidence="2">The sequence shown here is derived from an EMBL/GenBank/DDBJ whole genome shotgun (WGS) entry which is preliminary data.</text>
</comment>
<dbReference type="AlphaFoldDB" id="A0A5N6M0Z4"/>
<dbReference type="Pfam" id="PF16719">
    <property type="entry name" value="SAWADEE"/>
    <property type="match status" value="1"/>
</dbReference>
<protein>
    <recommendedName>
        <fullName evidence="1">SAWADEE domain-containing protein</fullName>
    </recommendedName>
</protein>
<dbReference type="PANTHER" id="PTHR36384">
    <property type="entry name" value="SAWADEE PROTEIN"/>
    <property type="match status" value="1"/>
</dbReference>
<evidence type="ECO:0000313" key="2">
    <source>
        <dbReference type="EMBL" id="KAD3066633.1"/>
    </source>
</evidence>
<dbReference type="InterPro" id="IPR032001">
    <property type="entry name" value="SAWADEE_dom"/>
</dbReference>
<feature type="domain" description="SAWADEE" evidence="1">
    <location>
        <begin position="23"/>
        <end position="159"/>
    </location>
</feature>
<dbReference type="Gene3D" id="2.30.30.140">
    <property type="match status" value="1"/>
</dbReference>
<dbReference type="PANTHER" id="PTHR36384:SF1">
    <property type="entry name" value="SAWADEE PROTEIN"/>
    <property type="match status" value="1"/>
</dbReference>
<proteinExistence type="predicted"/>
<dbReference type="EMBL" id="SZYD01000017">
    <property type="protein sequence ID" value="KAD3066633.1"/>
    <property type="molecule type" value="Genomic_DNA"/>
</dbReference>
<organism evidence="2 3">
    <name type="scientific">Mikania micrantha</name>
    <name type="common">bitter vine</name>
    <dbReference type="NCBI Taxonomy" id="192012"/>
    <lineage>
        <taxon>Eukaryota</taxon>
        <taxon>Viridiplantae</taxon>
        <taxon>Streptophyta</taxon>
        <taxon>Embryophyta</taxon>
        <taxon>Tracheophyta</taxon>
        <taxon>Spermatophyta</taxon>
        <taxon>Magnoliopsida</taxon>
        <taxon>eudicotyledons</taxon>
        <taxon>Gunneridae</taxon>
        <taxon>Pentapetalae</taxon>
        <taxon>asterids</taxon>
        <taxon>campanulids</taxon>
        <taxon>Asterales</taxon>
        <taxon>Asteraceae</taxon>
        <taxon>Asteroideae</taxon>
        <taxon>Heliantheae alliance</taxon>
        <taxon>Eupatorieae</taxon>
        <taxon>Mikania</taxon>
    </lineage>
</organism>
<gene>
    <name evidence="2" type="ORF">E3N88_34513</name>
</gene>
<reference evidence="2 3" key="1">
    <citation type="submission" date="2019-05" db="EMBL/GenBank/DDBJ databases">
        <title>Mikania micrantha, genome provides insights into the molecular mechanism of rapid growth.</title>
        <authorList>
            <person name="Liu B."/>
        </authorList>
    </citation>
    <scope>NUCLEOTIDE SEQUENCE [LARGE SCALE GENOMIC DNA]</scope>
    <source>
        <strain evidence="2">NLD-2019</strain>
        <tissue evidence="2">Leaf</tissue>
    </source>
</reference>
<name>A0A5N6M0Z4_9ASTR</name>
<sequence>MSKRSDTTLTASPPAMSTSGDVNYNLEYRSQKDDAWYSCGVVLEHGNRLCVKFKDFVQSFDDEIFNVSDFSTDDDIGAFCRRFRPESVPIDDNECSRVTEGFMVCAAYTGDTQLRYFDAVVDAVCYKEHTPKKCLCTYLLFWQHGPEEGNITAANFDDIYLIKSDPVDPTVENFTKLITEQVKQASSELTLIPKNPLLSRKTSSNENITESQASFSDNVIFLEIFLGYRKERFCPELSDQDRDLGGVKGSSSHHYIILENLEKDLCPLLMMDFIQEQTLITAQAYIFPSLSAETYARGAIMVDSKTKLKRIYEFINNPNHFIVSSTGKPWVIAEDKLRTGSFNTSLLSFQPKYENYNSQNHLKVVLLGTKEHKKAKQLKDLYLEFRNHLNGLVQTFAMEEEKNLGPFTAN</sequence>
<accession>A0A5N6M0Z4</accession>
<keyword evidence="3" id="KW-1185">Reference proteome</keyword>
<evidence type="ECO:0000259" key="1">
    <source>
        <dbReference type="Pfam" id="PF16719"/>
    </source>
</evidence>
<dbReference type="Proteomes" id="UP000326396">
    <property type="component" value="Linkage Group LG7"/>
</dbReference>
<dbReference type="GO" id="GO:0003682">
    <property type="term" value="F:chromatin binding"/>
    <property type="evidence" value="ECO:0007669"/>
    <property type="project" value="InterPro"/>
</dbReference>
<evidence type="ECO:0000313" key="3">
    <source>
        <dbReference type="Proteomes" id="UP000326396"/>
    </source>
</evidence>
<dbReference type="OrthoDB" id="1866990at2759"/>